<dbReference type="VEuPathDB" id="MicrosporidiaDB:HERIO_935"/>
<dbReference type="VEuPathDB" id="MicrosporidiaDB:HERIO_936"/>
<protein>
    <submittedName>
        <fullName evidence="1">Uncharacterized protein</fullName>
    </submittedName>
</protein>
<proteinExistence type="predicted"/>
<dbReference type="AlphaFoldDB" id="A0A1X0QKK9"/>
<organism evidence="1 2">
    <name type="scientific">Hepatospora eriocheir</name>
    <dbReference type="NCBI Taxonomy" id="1081669"/>
    <lineage>
        <taxon>Eukaryota</taxon>
        <taxon>Fungi</taxon>
        <taxon>Fungi incertae sedis</taxon>
        <taxon>Microsporidia</taxon>
        <taxon>Hepatosporidae</taxon>
        <taxon>Hepatospora</taxon>
    </lineage>
</organism>
<dbReference type="VEuPathDB" id="MicrosporidiaDB:A0H76_1611"/>
<dbReference type="EMBL" id="LTAI01000037">
    <property type="protein sequence ID" value="ORE00307.1"/>
    <property type="molecule type" value="Genomic_DNA"/>
</dbReference>
<gene>
    <name evidence="1" type="ORF">A0H76_1611</name>
</gene>
<reference evidence="1 2" key="1">
    <citation type="journal article" date="2017" name="Environ. Microbiol.">
        <title>Decay of the glycolytic pathway and adaptation to intranuclear parasitism within Enterocytozoonidae microsporidia.</title>
        <authorList>
            <person name="Wiredu Boakye D."/>
            <person name="Jaroenlak P."/>
            <person name="Prachumwat A."/>
            <person name="Williams T.A."/>
            <person name="Bateman K.S."/>
            <person name="Itsathitphaisarn O."/>
            <person name="Sritunyalucksana K."/>
            <person name="Paszkiewicz K.H."/>
            <person name="Moore K.A."/>
            <person name="Stentiford G.D."/>
            <person name="Williams B.A."/>
        </authorList>
    </citation>
    <scope>NUCLEOTIDE SEQUENCE [LARGE SCALE GENOMIC DNA]</scope>
    <source>
        <strain evidence="2">canceri</strain>
    </source>
</reference>
<sequence length="522" mass="62151">MKKGFNYWKVPAERINLNDINPYSKEYYRGCDESILTSNSDAILCYKETCEDFNIERFKKLNFIKEQIDISLKLAFIKDALIFLLKNHYAYIPWSKAVQHYKSNKVEEVLLNKIIYWDRIVKINVVEESKVKGRFRYLMVGDSYKLLSVLFRLYEDVLNDYLFKYTRKYNDNEYFTDLYDHPMPEYTRIYYKNVIDRIEGNKSLVDFLNHMLDHYEYFDFIAMNIFTTEISSVVLVDPKITGSYKGICNLGDIRDFKEKFFPKLIFKLFNYTIDYIIDNDIIEDEGSISKNSLSKTLTDHISNFKDLLRLIYEFCINQEKLIDEIKQFEFKEFSKCQNVIKIDKYDLYRNVYKIDSGIIGKHKDLHCIGFGVNRSSFRESWDKMICERLYFKINNGTNRYKLQPIFISFNILNIKLTQYSLSINKFLRPFKSLQATFPFKDLFFSKSLGYDIRTTLVGIIDTLNKFKGDVKTVEELFKSESISTVLFSSLNSIDWIVSFYTSNPKYFILNLEFIREGLINKN</sequence>
<evidence type="ECO:0000313" key="1">
    <source>
        <dbReference type="EMBL" id="ORE00307.1"/>
    </source>
</evidence>
<evidence type="ECO:0000313" key="2">
    <source>
        <dbReference type="Proteomes" id="UP000192501"/>
    </source>
</evidence>
<accession>A0A1X0QKK9</accession>
<dbReference type="Proteomes" id="UP000192501">
    <property type="component" value="Unassembled WGS sequence"/>
</dbReference>
<name>A0A1X0QKK9_9MICR</name>
<comment type="caution">
    <text evidence="1">The sequence shown here is derived from an EMBL/GenBank/DDBJ whole genome shotgun (WGS) entry which is preliminary data.</text>
</comment>